<keyword evidence="3" id="KW-1185">Reference proteome</keyword>
<dbReference type="Proteomes" id="UP000751190">
    <property type="component" value="Unassembled WGS sequence"/>
</dbReference>
<feature type="compositionally biased region" description="Low complexity" evidence="1">
    <location>
        <begin position="53"/>
        <end position="90"/>
    </location>
</feature>
<evidence type="ECO:0000256" key="1">
    <source>
        <dbReference type="SAM" id="MobiDB-lite"/>
    </source>
</evidence>
<evidence type="ECO:0000313" key="2">
    <source>
        <dbReference type="EMBL" id="KAG8467614.1"/>
    </source>
</evidence>
<dbReference type="EMBL" id="JAGTXO010000005">
    <property type="protein sequence ID" value="KAG8467614.1"/>
    <property type="molecule type" value="Genomic_DNA"/>
</dbReference>
<dbReference type="PANTHER" id="PTHR46586">
    <property type="entry name" value="ANKYRIN REPEAT-CONTAINING PROTEIN"/>
    <property type="match status" value="1"/>
</dbReference>
<comment type="caution">
    <text evidence="2">The sequence shown here is derived from an EMBL/GenBank/DDBJ whole genome shotgun (WGS) entry which is preliminary data.</text>
</comment>
<dbReference type="AlphaFoldDB" id="A0A8J5XW25"/>
<dbReference type="Gene3D" id="1.25.40.20">
    <property type="entry name" value="Ankyrin repeat-containing domain"/>
    <property type="match status" value="1"/>
</dbReference>
<dbReference type="InterPro" id="IPR052050">
    <property type="entry name" value="SecEffector_AnkRepeat"/>
</dbReference>
<reference evidence="2" key="1">
    <citation type="submission" date="2021-05" db="EMBL/GenBank/DDBJ databases">
        <title>The genome of the haptophyte Pavlova lutheri (Diacronema luteri, Pavlovales) - a model for lipid biosynthesis in eukaryotic algae.</title>
        <authorList>
            <person name="Hulatt C.J."/>
            <person name="Posewitz M.C."/>
        </authorList>
    </citation>
    <scope>NUCLEOTIDE SEQUENCE</scope>
    <source>
        <strain evidence="2">NIVA-4/92</strain>
    </source>
</reference>
<feature type="region of interest" description="Disordered" evidence="1">
    <location>
        <begin position="1"/>
        <end position="90"/>
    </location>
</feature>
<proteinExistence type="predicted"/>
<dbReference type="InterPro" id="IPR036770">
    <property type="entry name" value="Ankyrin_rpt-contain_sf"/>
</dbReference>
<organism evidence="2 3">
    <name type="scientific">Diacronema lutheri</name>
    <name type="common">Unicellular marine alga</name>
    <name type="synonym">Monochrysis lutheri</name>
    <dbReference type="NCBI Taxonomy" id="2081491"/>
    <lineage>
        <taxon>Eukaryota</taxon>
        <taxon>Haptista</taxon>
        <taxon>Haptophyta</taxon>
        <taxon>Pavlovophyceae</taxon>
        <taxon>Pavlovales</taxon>
        <taxon>Pavlovaceae</taxon>
        <taxon>Diacronema</taxon>
    </lineage>
</organism>
<accession>A0A8J5XW25</accession>
<sequence length="521" mass="53271">MSKRGRARPVAQPGLKRARTASPAASSVTRAARGTPPPAVGPPQARGEPAASGPAAMAGDGTGAGAQQQRTARALRAQARAPAAALPRTPSTVALALPPACARHAPTARAASAAPPQTRAGSGSSVVQVGAARLGAAGVAPTMSRLSAPGAELERLRLCDRPRRLHRQAAPAALALRPPAREQPQWSAPGVARACELGGSVSDAVSSLLALSNPSLAAELASVGARAAGWRGPRARAPRGCGCPLLALLGEDELGLLAASVHVDDVLALALTCRTLRAATGARDALGGGGVLADAKPFRVTTSVLSLATSIGRLQWGLSCGAQLNASLCAAAAARGALAALIRLRAVGCPWDHKTCVRAAEGGHFEVLKWAHVHGCPVGLVKMVICCAAARNGDLEMLSWLFANGFKTVSYFVSSDAASHGRLAVLQWLHAHGWCEWKMCTLYAAACHGHLDVLRWMVANGFPWNAEISARARDCIERHCTVNRAALREWLDAHGDGGVQGHGAGAGALGPGLLGGPAGFF</sequence>
<dbReference type="PANTHER" id="PTHR46586:SF3">
    <property type="entry name" value="ANKYRIN REPEAT-CONTAINING PROTEIN"/>
    <property type="match status" value="1"/>
</dbReference>
<gene>
    <name evidence="2" type="ORF">KFE25_006666</name>
</gene>
<dbReference type="OrthoDB" id="75611at2759"/>
<dbReference type="SUPFAM" id="SSF140860">
    <property type="entry name" value="Pseudo ankyrin repeat-like"/>
    <property type="match status" value="1"/>
</dbReference>
<name>A0A8J5XW25_DIALT</name>
<evidence type="ECO:0000313" key="3">
    <source>
        <dbReference type="Proteomes" id="UP000751190"/>
    </source>
</evidence>
<protein>
    <submittedName>
        <fullName evidence="2">Uncharacterized protein</fullName>
    </submittedName>
</protein>